<gene>
    <name evidence="2" type="ORF">SACS_0377</name>
</gene>
<dbReference type="EMBL" id="CBLY010000002">
    <property type="protein sequence ID" value="CDG33115.1"/>
    <property type="molecule type" value="Genomic_DNA"/>
</dbReference>
<evidence type="ECO:0000313" key="2">
    <source>
        <dbReference type="EMBL" id="CDG33115.1"/>
    </source>
</evidence>
<feature type="compositionally biased region" description="Polar residues" evidence="1">
    <location>
        <begin position="34"/>
        <end position="49"/>
    </location>
</feature>
<organism evidence="2 3">
    <name type="scientific">Parasaccharibacter apium</name>
    <dbReference type="NCBI Taxonomy" id="1510841"/>
    <lineage>
        <taxon>Bacteria</taxon>
        <taxon>Pseudomonadati</taxon>
        <taxon>Pseudomonadota</taxon>
        <taxon>Alphaproteobacteria</taxon>
        <taxon>Acetobacterales</taxon>
        <taxon>Acetobacteraceae</taxon>
        <taxon>Parasaccharibacter</taxon>
    </lineage>
</organism>
<reference evidence="2 3" key="1">
    <citation type="journal article" date="2014" name="Genome Biol. Evol.">
        <title>Acetic acid bacteria genomes reveal functional traits for adaptation to life in insect guts.</title>
        <authorList>
            <person name="Chouaia B."/>
            <person name="Gaiarsa S."/>
            <person name="Crotti E."/>
            <person name="Comandatore F."/>
            <person name="Degli Esposti M."/>
            <person name="Ricci I."/>
            <person name="Alma A."/>
            <person name="Favia G."/>
            <person name="Bandi C."/>
            <person name="Daffonchio D."/>
        </authorList>
    </citation>
    <scope>NUCLEOTIDE SEQUENCE [LARGE SCALE GENOMIC DNA]</scope>
    <source>
        <strain evidence="3">AM169</strain>
    </source>
</reference>
<feature type="region of interest" description="Disordered" evidence="1">
    <location>
        <begin position="29"/>
        <end position="49"/>
    </location>
</feature>
<evidence type="ECO:0000256" key="1">
    <source>
        <dbReference type="SAM" id="MobiDB-lite"/>
    </source>
</evidence>
<evidence type="ECO:0000313" key="3">
    <source>
        <dbReference type="Proteomes" id="UP000027590"/>
    </source>
</evidence>
<dbReference type="AlphaFoldDB" id="A0A7U7G4R8"/>
<sequence length="49" mass="5262">MSQVATGQSGPVCTFFTITLHKSEVTTAGRLGPLNNSGRYTLNNGIQRH</sequence>
<accession>A0A7U7G4R8</accession>
<dbReference type="Proteomes" id="UP000027590">
    <property type="component" value="Unassembled WGS sequence"/>
</dbReference>
<reference evidence="2 3" key="2">
    <citation type="journal article" date="2014" name="PLoS ONE">
        <title>Evolution of mitochondria reconstructed from the energy metabolism of living bacteria.</title>
        <authorList>
            <person name="Degli Esposti M."/>
            <person name="Chouaia B."/>
            <person name="Comandatore F."/>
            <person name="Crotti E."/>
            <person name="Sassera D."/>
            <person name="Lievens P.M."/>
            <person name="Daffonchio D."/>
            <person name="Bandi C."/>
        </authorList>
    </citation>
    <scope>NUCLEOTIDE SEQUENCE [LARGE SCALE GENOMIC DNA]</scope>
    <source>
        <strain evidence="3">AM169</strain>
    </source>
</reference>
<comment type="caution">
    <text evidence="2">The sequence shown here is derived from an EMBL/GenBank/DDBJ whole genome shotgun (WGS) entry which is preliminary data.</text>
</comment>
<name>A0A7U7G4R8_9PROT</name>
<proteinExistence type="predicted"/>
<protein>
    <submittedName>
        <fullName evidence="2">Uncharacterized protein</fullName>
    </submittedName>
</protein>